<accession>A0ABS1SB01</accession>
<dbReference type="Proteomes" id="UP000644749">
    <property type="component" value="Unassembled WGS sequence"/>
</dbReference>
<dbReference type="EMBL" id="JAESHT010000024">
    <property type="protein sequence ID" value="MBL3675430.1"/>
    <property type="molecule type" value="Genomic_DNA"/>
</dbReference>
<dbReference type="RefSeq" id="WP_191312473.1">
    <property type="nucleotide sequence ID" value="NZ_BNCL01000024.1"/>
</dbReference>
<comment type="caution">
    <text evidence="1">The sequence shown here is derived from an EMBL/GenBank/DDBJ whole genome shotgun (WGS) entry which is preliminary data.</text>
</comment>
<keyword evidence="2" id="KW-1185">Reference proteome</keyword>
<gene>
    <name evidence="1" type="ORF">JL111_18315</name>
</gene>
<evidence type="ECO:0000313" key="1">
    <source>
        <dbReference type="EMBL" id="MBL3675430.1"/>
    </source>
</evidence>
<protein>
    <submittedName>
        <fullName evidence="1">Uncharacterized protein</fullName>
    </submittedName>
</protein>
<name>A0ABS1SB01_9RHOB</name>
<evidence type="ECO:0000313" key="2">
    <source>
        <dbReference type="Proteomes" id="UP000644749"/>
    </source>
</evidence>
<sequence length="108" mass="12041">MLRLDDEGGMKEVWANPAAFTKKAPLLRLLDMHGEAIRHVAMRLRRNIITWDDFLAALTKCHKGAVLCGNETLENLMQGLINQIQFTPDCGLNSSAATARGKLPIQQR</sequence>
<reference evidence="1 2" key="1">
    <citation type="submission" date="2021-01" db="EMBL/GenBank/DDBJ databases">
        <title>011410 draft genome.</title>
        <authorList>
            <person name="Lang L."/>
        </authorList>
    </citation>
    <scope>NUCLEOTIDE SEQUENCE [LARGE SCALE GENOMIC DNA]</scope>
    <source>
        <strain evidence="1 2">KCTC 42845</strain>
    </source>
</reference>
<organism evidence="1 2">
    <name type="scientific">Paracoccus aerius</name>
    <dbReference type="NCBI Taxonomy" id="1915382"/>
    <lineage>
        <taxon>Bacteria</taxon>
        <taxon>Pseudomonadati</taxon>
        <taxon>Pseudomonadota</taxon>
        <taxon>Alphaproteobacteria</taxon>
        <taxon>Rhodobacterales</taxon>
        <taxon>Paracoccaceae</taxon>
        <taxon>Paracoccus</taxon>
    </lineage>
</organism>
<proteinExistence type="predicted"/>